<gene>
    <name evidence="1" type="ORF">pdam_00019913</name>
</gene>
<organism evidence="1 2">
    <name type="scientific">Pocillopora damicornis</name>
    <name type="common">Cauliflower coral</name>
    <name type="synonym">Millepora damicornis</name>
    <dbReference type="NCBI Taxonomy" id="46731"/>
    <lineage>
        <taxon>Eukaryota</taxon>
        <taxon>Metazoa</taxon>
        <taxon>Cnidaria</taxon>
        <taxon>Anthozoa</taxon>
        <taxon>Hexacorallia</taxon>
        <taxon>Scleractinia</taxon>
        <taxon>Astrocoeniina</taxon>
        <taxon>Pocilloporidae</taxon>
        <taxon>Pocillopora</taxon>
    </lineage>
</organism>
<protein>
    <submittedName>
        <fullName evidence="1">Uncharacterized protein</fullName>
    </submittedName>
</protein>
<dbReference type="Proteomes" id="UP000275408">
    <property type="component" value="Unassembled WGS sequence"/>
</dbReference>
<keyword evidence="2" id="KW-1185">Reference proteome</keyword>
<name>A0A3M6UFN4_POCDA</name>
<evidence type="ECO:0000313" key="2">
    <source>
        <dbReference type="Proteomes" id="UP000275408"/>
    </source>
</evidence>
<accession>A0A3M6UFN4</accession>
<comment type="caution">
    <text evidence="1">The sequence shown here is derived from an EMBL/GenBank/DDBJ whole genome shotgun (WGS) entry which is preliminary data.</text>
</comment>
<proteinExistence type="predicted"/>
<sequence>MIKSAQHNPNLSLFQVPPTDLSTVSSRWVKILPLTSNVGFKTTAGGNLTSRNDDVGRMTSFANNLAHTLFKQINVKCNGMLLTEQVDMYHHKAYLQTLLNNDRNDGDTILQATNGGWRNEIDSPVTYTATNVKGDDQQASIKAQPTESVRMHADDVKLSLYRCLVKLNPSTYMDMMGL</sequence>
<evidence type="ECO:0000313" key="1">
    <source>
        <dbReference type="EMBL" id="RMX52426.1"/>
    </source>
</evidence>
<dbReference type="EMBL" id="RCHS01001639">
    <property type="protein sequence ID" value="RMX52426.1"/>
    <property type="molecule type" value="Genomic_DNA"/>
</dbReference>
<reference evidence="1 2" key="1">
    <citation type="journal article" date="2018" name="Sci. Rep.">
        <title>Comparative analysis of the Pocillopora damicornis genome highlights role of immune system in coral evolution.</title>
        <authorList>
            <person name="Cunning R."/>
            <person name="Bay R.A."/>
            <person name="Gillette P."/>
            <person name="Baker A.C."/>
            <person name="Traylor-Knowles N."/>
        </authorList>
    </citation>
    <scope>NUCLEOTIDE SEQUENCE [LARGE SCALE GENOMIC DNA]</scope>
    <source>
        <strain evidence="1">RSMAS</strain>
        <tissue evidence="1">Whole animal</tissue>
    </source>
</reference>
<dbReference type="AlphaFoldDB" id="A0A3M6UFN4"/>